<proteinExistence type="predicted"/>
<dbReference type="Proteomes" id="UP000886998">
    <property type="component" value="Unassembled WGS sequence"/>
</dbReference>
<organism evidence="1 2">
    <name type="scientific">Trichonephila inaurata madagascariensis</name>
    <dbReference type="NCBI Taxonomy" id="2747483"/>
    <lineage>
        <taxon>Eukaryota</taxon>
        <taxon>Metazoa</taxon>
        <taxon>Ecdysozoa</taxon>
        <taxon>Arthropoda</taxon>
        <taxon>Chelicerata</taxon>
        <taxon>Arachnida</taxon>
        <taxon>Araneae</taxon>
        <taxon>Araneomorphae</taxon>
        <taxon>Entelegynae</taxon>
        <taxon>Araneoidea</taxon>
        <taxon>Nephilidae</taxon>
        <taxon>Trichonephila</taxon>
        <taxon>Trichonephila inaurata</taxon>
    </lineage>
</organism>
<comment type="caution">
    <text evidence="1">The sequence shown here is derived from an EMBL/GenBank/DDBJ whole genome shotgun (WGS) entry which is preliminary data.</text>
</comment>
<dbReference type="AlphaFoldDB" id="A0A8X6JQJ7"/>
<protein>
    <submittedName>
        <fullName evidence="1">Uncharacterized protein</fullName>
    </submittedName>
</protein>
<accession>A0A8X6JQJ7</accession>
<sequence>MKNANLWLFTEEPAVTPNRKRIDEAKESSCRKQDVDFIQETGGSLKASRRVINIAIVYMHRIYVTRAFTDAYTNGIIHFMACPRRLPPAQQRKGGKTVPNIRSQVYEKCVK</sequence>
<evidence type="ECO:0000313" key="2">
    <source>
        <dbReference type="Proteomes" id="UP000886998"/>
    </source>
</evidence>
<evidence type="ECO:0000313" key="1">
    <source>
        <dbReference type="EMBL" id="GFS29740.1"/>
    </source>
</evidence>
<gene>
    <name evidence="1" type="ORF">TNIN_476021</name>
</gene>
<name>A0A8X6JQJ7_9ARAC</name>
<reference evidence="1" key="1">
    <citation type="submission" date="2020-08" db="EMBL/GenBank/DDBJ databases">
        <title>Multicomponent nature underlies the extraordinary mechanical properties of spider dragline silk.</title>
        <authorList>
            <person name="Kono N."/>
            <person name="Nakamura H."/>
            <person name="Mori M."/>
            <person name="Yoshida Y."/>
            <person name="Ohtoshi R."/>
            <person name="Malay A.D."/>
            <person name="Moran D.A.P."/>
            <person name="Tomita M."/>
            <person name="Numata K."/>
            <person name="Arakawa K."/>
        </authorList>
    </citation>
    <scope>NUCLEOTIDE SEQUENCE</scope>
</reference>
<dbReference type="Gene3D" id="1.10.472.10">
    <property type="entry name" value="Cyclin-like"/>
    <property type="match status" value="1"/>
</dbReference>
<dbReference type="InterPro" id="IPR036915">
    <property type="entry name" value="Cyclin-like_sf"/>
</dbReference>
<dbReference type="EMBL" id="BMAV01024055">
    <property type="protein sequence ID" value="GFS29740.1"/>
    <property type="molecule type" value="Genomic_DNA"/>
</dbReference>
<dbReference type="OrthoDB" id="6514464at2759"/>
<keyword evidence="2" id="KW-1185">Reference proteome</keyword>
<dbReference type="SUPFAM" id="SSF47954">
    <property type="entry name" value="Cyclin-like"/>
    <property type="match status" value="1"/>
</dbReference>